<dbReference type="EMBL" id="CAJNOQ010000689">
    <property type="protein sequence ID" value="CAF0828168.1"/>
    <property type="molecule type" value="Genomic_DNA"/>
</dbReference>
<dbReference type="AlphaFoldDB" id="A0A813UEQ9"/>
<sequence>MNGVHELTIFSTDLENHYDELLIAPEKDILTLPVDPSVEPVYVSHEYLNVINPVTVKSSPSITQNIFRTLSGIFYSLTSSFLFTCSTFVVKQLKVDLLDALILRLILQTVTIIAFIIYKKYPFFSGTKKQLLLQLVCCLSGAGALTAFFVGYRYIPLPDLTTLAYTRVIWTLLLTSIIYREKPSIAILGAIPLAILGVIFVAQPTFLFNNKMPQVSNMILNSTITVTNSSKYRYIGFSVALFCALSSSVNVILFKQLVTCKIKSSVLMFQFVIVALSILILNQFYKYFIEHKPIILLKWQFIIASFICLLQILSSTLVQKAIKRENPSVYTILCSSDIIYAIILQNLFTNMKSALFALLGSLLVISSVILIGGYKLFKNRQALKLDKQRVHKEKFKTIT</sequence>
<dbReference type="PANTHER" id="PTHR22911:SF137">
    <property type="entry name" value="SOLUTE CARRIER FAMILY 35 MEMBER G2-RELATED"/>
    <property type="match status" value="1"/>
</dbReference>
<evidence type="ECO:0000313" key="3">
    <source>
        <dbReference type="EMBL" id="CAF0828168.1"/>
    </source>
</evidence>
<feature type="transmembrane region" description="Helical" evidence="1">
    <location>
        <begin position="160"/>
        <end position="179"/>
    </location>
</feature>
<dbReference type="EMBL" id="CAJOBC010000689">
    <property type="protein sequence ID" value="CAF3615112.1"/>
    <property type="molecule type" value="Genomic_DNA"/>
</dbReference>
<gene>
    <name evidence="3" type="ORF">GPM918_LOCUS4910</name>
    <name evidence="4" type="ORF">SRO942_LOCUS4911</name>
</gene>
<feature type="transmembrane region" description="Helical" evidence="1">
    <location>
        <begin position="354"/>
        <end position="377"/>
    </location>
</feature>
<comment type="caution">
    <text evidence="3">The sequence shown here is derived from an EMBL/GenBank/DDBJ whole genome shotgun (WGS) entry which is preliminary data.</text>
</comment>
<feature type="transmembrane region" description="Helical" evidence="1">
    <location>
        <begin position="131"/>
        <end position="154"/>
    </location>
</feature>
<evidence type="ECO:0000313" key="5">
    <source>
        <dbReference type="Proteomes" id="UP000663829"/>
    </source>
</evidence>
<feature type="transmembrane region" description="Helical" evidence="1">
    <location>
        <begin position="329"/>
        <end position="348"/>
    </location>
</feature>
<dbReference type="InterPro" id="IPR037185">
    <property type="entry name" value="EmrE-like"/>
</dbReference>
<keyword evidence="1" id="KW-1133">Transmembrane helix</keyword>
<dbReference type="InterPro" id="IPR000620">
    <property type="entry name" value="EamA_dom"/>
</dbReference>
<dbReference type="Proteomes" id="UP000663829">
    <property type="component" value="Unassembled WGS sequence"/>
</dbReference>
<feature type="transmembrane region" description="Helical" evidence="1">
    <location>
        <begin position="101"/>
        <end position="119"/>
    </location>
</feature>
<feature type="transmembrane region" description="Helical" evidence="1">
    <location>
        <begin position="66"/>
        <end position="89"/>
    </location>
</feature>
<keyword evidence="1" id="KW-0812">Transmembrane</keyword>
<dbReference type="OrthoDB" id="10030287at2759"/>
<dbReference type="GO" id="GO:0016020">
    <property type="term" value="C:membrane"/>
    <property type="evidence" value="ECO:0007669"/>
    <property type="project" value="InterPro"/>
</dbReference>
<accession>A0A813UEQ9</accession>
<feature type="transmembrane region" description="Helical" evidence="1">
    <location>
        <begin position="266"/>
        <end position="285"/>
    </location>
</feature>
<dbReference type="Pfam" id="PF00892">
    <property type="entry name" value="EamA"/>
    <property type="match status" value="1"/>
</dbReference>
<proteinExistence type="predicted"/>
<keyword evidence="1" id="KW-0472">Membrane</keyword>
<dbReference type="SUPFAM" id="SSF103481">
    <property type="entry name" value="Multidrug resistance efflux transporter EmrE"/>
    <property type="match status" value="1"/>
</dbReference>
<name>A0A813UEQ9_9BILA</name>
<organism evidence="3 5">
    <name type="scientific">Didymodactylos carnosus</name>
    <dbReference type="NCBI Taxonomy" id="1234261"/>
    <lineage>
        <taxon>Eukaryota</taxon>
        <taxon>Metazoa</taxon>
        <taxon>Spiralia</taxon>
        <taxon>Gnathifera</taxon>
        <taxon>Rotifera</taxon>
        <taxon>Eurotatoria</taxon>
        <taxon>Bdelloidea</taxon>
        <taxon>Philodinida</taxon>
        <taxon>Philodinidae</taxon>
        <taxon>Didymodactylos</taxon>
    </lineage>
</organism>
<evidence type="ECO:0000259" key="2">
    <source>
        <dbReference type="Pfam" id="PF00892"/>
    </source>
</evidence>
<reference evidence="3" key="1">
    <citation type="submission" date="2021-02" db="EMBL/GenBank/DDBJ databases">
        <authorList>
            <person name="Nowell W R."/>
        </authorList>
    </citation>
    <scope>NUCLEOTIDE SEQUENCE</scope>
</reference>
<dbReference type="Proteomes" id="UP000681722">
    <property type="component" value="Unassembled WGS sequence"/>
</dbReference>
<dbReference type="PANTHER" id="PTHR22911">
    <property type="entry name" value="ACYL-MALONYL CONDENSING ENZYME-RELATED"/>
    <property type="match status" value="1"/>
</dbReference>
<feature type="transmembrane region" description="Helical" evidence="1">
    <location>
        <begin position="186"/>
        <end position="208"/>
    </location>
</feature>
<feature type="domain" description="EamA" evidence="2">
    <location>
        <begin position="71"/>
        <end position="201"/>
    </location>
</feature>
<protein>
    <recommendedName>
        <fullName evidence="2">EamA domain-containing protein</fullName>
    </recommendedName>
</protein>
<evidence type="ECO:0000313" key="4">
    <source>
        <dbReference type="EMBL" id="CAF3615112.1"/>
    </source>
</evidence>
<keyword evidence="5" id="KW-1185">Reference proteome</keyword>
<feature type="transmembrane region" description="Helical" evidence="1">
    <location>
        <begin position="234"/>
        <end position="254"/>
    </location>
</feature>
<evidence type="ECO:0000256" key="1">
    <source>
        <dbReference type="SAM" id="Phobius"/>
    </source>
</evidence>
<feature type="transmembrane region" description="Helical" evidence="1">
    <location>
        <begin position="297"/>
        <end position="317"/>
    </location>
</feature>